<feature type="domain" description="FIGL1 N-terminal" evidence="1">
    <location>
        <begin position="2"/>
        <end position="35"/>
    </location>
</feature>
<keyword evidence="3" id="KW-1185">Reference proteome</keyword>
<protein>
    <recommendedName>
        <fullName evidence="1">FIGL1 N-terminal domain-containing protein</fullName>
    </recommendedName>
</protein>
<organism evidence="2 3">
    <name type="scientific">Rosa chinensis</name>
    <name type="common">China rose</name>
    <dbReference type="NCBI Taxonomy" id="74649"/>
    <lineage>
        <taxon>Eukaryota</taxon>
        <taxon>Viridiplantae</taxon>
        <taxon>Streptophyta</taxon>
        <taxon>Embryophyta</taxon>
        <taxon>Tracheophyta</taxon>
        <taxon>Spermatophyta</taxon>
        <taxon>Magnoliopsida</taxon>
        <taxon>eudicotyledons</taxon>
        <taxon>Gunneridae</taxon>
        <taxon>Pentapetalae</taxon>
        <taxon>rosids</taxon>
        <taxon>fabids</taxon>
        <taxon>Rosales</taxon>
        <taxon>Rosaceae</taxon>
        <taxon>Rosoideae</taxon>
        <taxon>Rosoideae incertae sedis</taxon>
        <taxon>Rosa</taxon>
    </lineage>
</organism>
<dbReference type="Pfam" id="PF24347">
    <property type="entry name" value="FIGL1_N"/>
    <property type="match status" value="1"/>
</dbReference>
<dbReference type="InterPro" id="IPR056224">
    <property type="entry name" value="FIGL1_N"/>
</dbReference>
<dbReference type="EMBL" id="PDCK01000042">
    <property type="protein sequence ID" value="PRQ37963.1"/>
    <property type="molecule type" value="Genomic_DNA"/>
</dbReference>
<sequence length="123" mass="13253">MQVNDNLNRLKSLLFGTELAAERKDFSSAQICSLRSTVPLDLSSTMLSSPLFSAKPSPSSVRLVVRAFLIPIGATECQHRRLESPTSSPLMASAASINLSVSVIVTISKKQQSTPPLGDPTRR</sequence>
<proteinExistence type="predicted"/>
<name>A0A2P6QUV8_ROSCH</name>
<gene>
    <name evidence="2" type="ORF">RchiOBHm_Chr4g0408541</name>
</gene>
<dbReference type="Gramene" id="PRQ37963">
    <property type="protein sequence ID" value="PRQ37963"/>
    <property type="gene ID" value="RchiOBHm_Chr4g0408541"/>
</dbReference>
<dbReference type="Proteomes" id="UP000238479">
    <property type="component" value="Chromosome 4"/>
</dbReference>
<reference evidence="2 3" key="1">
    <citation type="journal article" date="2018" name="Nat. Genet.">
        <title>The Rosa genome provides new insights in the design of modern roses.</title>
        <authorList>
            <person name="Bendahmane M."/>
        </authorList>
    </citation>
    <scope>NUCLEOTIDE SEQUENCE [LARGE SCALE GENOMIC DNA]</scope>
    <source>
        <strain evidence="3">cv. Old Blush</strain>
    </source>
</reference>
<evidence type="ECO:0000313" key="2">
    <source>
        <dbReference type="EMBL" id="PRQ37963.1"/>
    </source>
</evidence>
<evidence type="ECO:0000313" key="3">
    <source>
        <dbReference type="Proteomes" id="UP000238479"/>
    </source>
</evidence>
<comment type="caution">
    <text evidence="2">The sequence shown here is derived from an EMBL/GenBank/DDBJ whole genome shotgun (WGS) entry which is preliminary data.</text>
</comment>
<dbReference type="AlphaFoldDB" id="A0A2P6QUV8"/>
<accession>A0A2P6QUV8</accession>
<evidence type="ECO:0000259" key="1">
    <source>
        <dbReference type="Pfam" id="PF24347"/>
    </source>
</evidence>